<evidence type="ECO:0000313" key="17">
    <source>
        <dbReference type="Proteomes" id="UP000015101"/>
    </source>
</evidence>
<evidence type="ECO:0000256" key="11">
    <source>
        <dbReference type="ARBA" id="ARBA00023136"/>
    </source>
</evidence>
<dbReference type="HOGENOM" id="CLU_020262_0_1_1"/>
<evidence type="ECO:0000313" key="15">
    <source>
        <dbReference type="EMBL" id="ESO06649.1"/>
    </source>
</evidence>
<keyword evidence="7 12" id="KW-0809">Transit peptide</keyword>
<evidence type="ECO:0000256" key="5">
    <source>
        <dbReference type="ARBA" id="ARBA00022792"/>
    </source>
</evidence>
<reference evidence="15 17" key="2">
    <citation type="journal article" date="2013" name="Nature">
        <title>Insights into bilaterian evolution from three spiralian genomes.</title>
        <authorList>
            <person name="Simakov O."/>
            <person name="Marletaz F."/>
            <person name="Cho S.J."/>
            <person name="Edsinger-Gonzales E."/>
            <person name="Havlak P."/>
            <person name="Hellsten U."/>
            <person name="Kuo D.H."/>
            <person name="Larsson T."/>
            <person name="Lv J."/>
            <person name="Arendt D."/>
            <person name="Savage R."/>
            <person name="Osoegawa K."/>
            <person name="de Jong P."/>
            <person name="Grimwood J."/>
            <person name="Chapman J.A."/>
            <person name="Shapiro H."/>
            <person name="Aerts A."/>
            <person name="Otillar R.P."/>
            <person name="Terry A.Y."/>
            <person name="Boore J.L."/>
            <person name="Grigoriev I.V."/>
            <person name="Lindberg D.R."/>
            <person name="Seaver E.C."/>
            <person name="Weisblat D.A."/>
            <person name="Putnam N.H."/>
            <person name="Rokhsar D.S."/>
        </authorList>
    </citation>
    <scope>NUCLEOTIDE SEQUENCE</scope>
</reference>
<keyword evidence="17" id="KW-1185">Reference proteome</keyword>
<evidence type="ECO:0000313" key="16">
    <source>
        <dbReference type="EnsemblMetazoa" id="HelroP64595"/>
    </source>
</evidence>
<evidence type="ECO:0000256" key="1">
    <source>
        <dbReference type="ARBA" id="ARBA00004434"/>
    </source>
</evidence>
<dbReference type="eggNOG" id="KOG2832">
    <property type="taxonomic scope" value="Eukaryota"/>
</dbReference>
<dbReference type="InterPro" id="IPR036412">
    <property type="entry name" value="HAD-like_sf"/>
</dbReference>
<dbReference type="EMBL" id="KB096324">
    <property type="protein sequence ID" value="ESO06649.1"/>
    <property type="molecule type" value="Genomic_DNA"/>
</dbReference>
<evidence type="ECO:0000256" key="9">
    <source>
        <dbReference type="ARBA" id="ARBA00023010"/>
    </source>
</evidence>
<dbReference type="KEGG" id="hro:HELRODRAFT_64595"/>
<keyword evidence="5" id="KW-0999">Mitochondrion inner membrane</keyword>
<dbReference type="InterPro" id="IPR004274">
    <property type="entry name" value="FCP1_dom"/>
</dbReference>
<dbReference type="PROSITE" id="PS50969">
    <property type="entry name" value="FCP1"/>
    <property type="match status" value="1"/>
</dbReference>
<dbReference type="STRING" id="6412.T1FXW8"/>
<proteinExistence type="inferred from homology"/>
<evidence type="ECO:0000256" key="10">
    <source>
        <dbReference type="ARBA" id="ARBA00023128"/>
    </source>
</evidence>
<keyword evidence="3 12" id="KW-0813">Transport</keyword>
<evidence type="ECO:0000256" key="8">
    <source>
        <dbReference type="ARBA" id="ARBA00022989"/>
    </source>
</evidence>
<gene>
    <name evidence="16" type="primary">20213666</name>
    <name evidence="15" type="ORF">HELRODRAFT_64595</name>
</gene>
<dbReference type="EnsemblMetazoa" id="HelroT64595">
    <property type="protein sequence ID" value="HelroP64595"/>
    <property type="gene ID" value="HelroG64595"/>
</dbReference>
<evidence type="ECO:0000256" key="12">
    <source>
        <dbReference type="RuleBase" id="RU365079"/>
    </source>
</evidence>
<dbReference type="GO" id="GO:0030150">
    <property type="term" value="P:protein import into mitochondrial matrix"/>
    <property type="evidence" value="ECO:0000318"/>
    <property type="project" value="GO_Central"/>
</dbReference>
<dbReference type="InParanoid" id="T1FXW8"/>
<evidence type="ECO:0000256" key="3">
    <source>
        <dbReference type="ARBA" id="ARBA00022448"/>
    </source>
</evidence>
<keyword evidence="10 12" id="KW-0496">Mitochondrion</keyword>
<comment type="similarity">
    <text evidence="2 12">Belongs to the TIM50 family.</text>
</comment>
<dbReference type="InterPro" id="IPR023214">
    <property type="entry name" value="HAD_sf"/>
</dbReference>
<dbReference type="SUPFAM" id="SSF56784">
    <property type="entry name" value="HAD-like"/>
    <property type="match status" value="1"/>
</dbReference>
<evidence type="ECO:0000256" key="6">
    <source>
        <dbReference type="ARBA" id="ARBA00022927"/>
    </source>
</evidence>
<dbReference type="FunFam" id="3.40.50.1000:FF:000019">
    <property type="entry name" value="Mitochondrial import inner membrane translocase subunit TIM50"/>
    <property type="match status" value="1"/>
</dbReference>
<dbReference type="OMA" id="PYGYISY"/>
<comment type="subunit">
    <text evidence="12">Component of the TIM23 complex.</text>
</comment>
<dbReference type="Proteomes" id="UP000015101">
    <property type="component" value="Unassembled WGS sequence"/>
</dbReference>
<comment type="subcellular location">
    <subcellularLocation>
        <location evidence="1 12">Mitochondrion inner membrane</location>
        <topology evidence="1 12">Single-pass membrane protein</topology>
    </subcellularLocation>
</comment>
<reference evidence="17" key="1">
    <citation type="submission" date="2012-12" db="EMBL/GenBank/DDBJ databases">
        <authorList>
            <person name="Hellsten U."/>
            <person name="Grimwood J."/>
            <person name="Chapman J.A."/>
            <person name="Shapiro H."/>
            <person name="Aerts A."/>
            <person name="Otillar R.P."/>
            <person name="Terry A.Y."/>
            <person name="Boore J.L."/>
            <person name="Simakov O."/>
            <person name="Marletaz F."/>
            <person name="Cho S.-J."/>
            <person name="Edsinger-Gonzales E."/>
            <person name="Havlak P."/>
            <person name="Kuo D.-H."/>
            <person name="Larsson T."/>
            <person name="Lv J."/>
            <person name="Arendt D."/>
            <person name="Savage R."/>
            <person name="Osoegawa K."/>
            <person name="de Jong P."/>
            <person name="Lindberg D.R."/>
            <person name="Seaver E.C."/>
            <person name="Weisblat D.A."/>
            <person name="Putnam N.H."/>
            <person name="Grigoriev I.V."/>
            <person name="Rokhsar D.S."/>
        </authorList>
    </citation>
    <scope>NUCLEOTIDE SEQUENCE</scope>
</reference>
<dbReference type="AlphaFoldDB" id="T1FXW8"/>
<dbReference type="CDD" id="cd07521">
    <property type="entry name" value="HAD_FCP1-like"/>
    <property type="match status" value="1"/>
</dbReference>
<feature type="compositionally biased region" description="Basic and acidic residues" evidence="13">
    <location>
        <begin position="225"/>
        <end position="235"/>
    </location>
</feature>
<dbReference type="Gene3D" id="3.40.50.1000">
    <property type="entry name" value="HAD superfamily/HAD-like"/>
    <property type="match status" value="1"/>
</dbReference>
<organism evidence="16 17">
    <name type="scientific">Helobdella robusta</name>
    <name type="common">Californian leech</name>
    <dbReference type="NCBI Taxonomy" id="6412"/>
    <lineage>
        <taxon>Eukaryota</taxon>
        <taxon>Metazoa</taxon>
        <taxon>Spiralia</taxon>
        <taxon>Lophotrochozoa</taxon>
        <taxon>Annelida</taxon>
        <taxon>Clitellata</taxon>
        <taxon>Hirudinea</taxon>
        <taxon>Rhynchobdellida</taxon>
        <taxon>Glossiphoniidae</taxon>
        <taxon>Helobdella</taxon>
    </lineage>
</organism>
<evidence type="ECO:0000256" key="4">
    <source>
        <dbReference type="ARBA" id="ARBA00022692"/>
    </source>
</evidence>
<sequence>MYNDDSTHTHAYTNTHSHIHTCTQPQMIQDPSSEKLLPDPLKEPWYQPPYTLVIEMTGVLVHPDWTLSTGWRFKKRPGLKYFLQQVGPPLFEVVIYTHEQGFTAYPIIDSMDPEGRIMFRLFRDATKYVNGTHAKDLSFLNRDLSKVIIVDCDPKAMSLQPRNGFLLQKWEGDDSDRKLVDLANFLKTVALSNVEDVRPVMEYYAQFDDPIAVFKEKQKQLQDMEEEKAKLDASKKQKSSLLSSVTRRLK</sequence>
<evidence type="ECO:0000256" key="7">
    <source>
        <dbReference type="ARBA" id="ARBA00022946"/>
    </source>
</evidence>
<keyword evidence="9 12" id="KW-0811">Translocation</keyword>
<dbReference type="InterPro" id="IPR050365">
    <property type="entry name" value="TIM50"/>
</dbReference>
<dbReference type="SMART" id="SM00577">
    <property type="entry name" value="CPDc"/>
    <property type="match status" value="1"/>
</dbReference>
<feature type="region of interest" description="Disordered" evidence="13">
    <location>
        <begin position="225"/>
        <end position="250"/>
    </location>
</feature>
<dbReference type="Pfam" id="PF03031">
    <property type="entry name" value="NIF"/>
    <property type="match status" value="1"/>
</dbReference>
<dbReference type="CTD" id="20213666"/>
<keyword evidence="8" id="KW-1133">Transmembrane helix</keyword>
<accession>T1FXW8</accession>
<comment type="function">
    <text evidence="12">Essential component of the TIM23 complex, a complex that mediates the translocation of transit peptide-containing proteins across the mitochondrial inner membrane.</text>
</comment>
<dbReference type="EMBL" id="AMQM01000665">
    <property type="status" value="NOT_ANNOTATED_CDS"/>
    <property type="molecule type" value="Genomic_DNA"/>
</dbReference>
<dbReference type="FunCoup" id="T1FXW8">
    <property type="interactions" value="2050"/>
</dbReference>
<keyword evidence="11" id="KW-0472">Membrane</keyword>
<dbReference type="GO" id="GO:0005744">
    <property type="term" value="C:TIM23 mitochondrial import inner membrane translocase complex"/>
    <property type="evidence" value="ECO:0000318"/>
    <property type="project" value="GO_Central"/>
</dbReference>
<keyword evidence="4" id="KW-0812">Transmembrane</keyword>
<protein>
    <recommendedName>
        <fullName evidence="12">Mitochondrial import inner membrane translocase subunit TIM50</fullName>
    </recommendedName>
</protein>
<dbReference type="OrthoDB" id="287041at2759"/>
<feature type="domain" description="FCP1 homology" evidence="14">
    <location>
        <begin position="45"/>
        <end position="189"/>
    </location>
</feature>
<evidence type="ECO:0000259" key="14">
    <source>
        <dbReference type="PROSITE" id="PS50969"/>
    </source>
</evidence>
<evidence type="ECO:0000256" key="2">
    <source>
        <dbReference type="ARBA" id="ARBA00006344"/>
    </source>
</evidence>
<dbReference type="PANTHER" id="PTHR12210">
    <property type="entry name" value="DULLARD PROTEIN PHOSPHATASE"/>
    <property type="match status" value="1"/>
</dbReference>
<dbReference type="RefSeq" id="XP_009016017.1">
    <property type="nucleotide sequence ID" value="XM_009017769.1"/>
</dbReference>
<reference evidence="16" key="3">
    <citation type="submission" date="2015-06" db="UniProtKB">
        <authorList>
            <consortium name="EnsemblMetazoa"/>
        </authorList>
    </citation>
    <scope>IDENTIFICATION</scope>
</reference>
<name>T1FXW8_HELRO</name>
<evidence type="ECO:0000256" key="13">
    <source>
        <dbReference type="SAM" id="MobiDB-lite"/>
    </source>
</evidence>
<dbReference type="GeneID" id="20213666"/>
<keyword evidence="6 12" id="KW-0653">Protein transport</keyword>